<accession>A0ACD5EGT8</accession>
<evidence type="ECO:0000313" key="2">
    <source>
        <dbReference type="Proteomes" id="UP000078465"/>
    </source>
</evidence>
<evidence type="ECO:0000313" key="1">
    <source>
        <dbReference type="EMBL" id="XKM38343.1"/>
    </source>
</evidence>
<organism evidence="1 2">
    <name type="scientific">Rhizobium ruizarguesonis</name>
    <dbReference type="NCBI Taxonomy" id="2081791"/>
    <lineage>
        <taxon>Bacteria</taxon>
        <taxon>Pseudomonadati</taxon>
        <taxon>Pseudomonadota</taxon>
        <taxon>Alphaproteobacteria</taxon>
        <taxon>Hyphomicrobiales</taxon>
        <taxon>Rhizobiaceae</taxon>
        <taxon>Rhizobium/Agrobacterium group</taxon>
        <taxon>Rhizobium</taxon>
    </lineage>
</organism>
<dbReference type="Proteomes" id="UP000078465">
    <property type="component" value="Plasmid unnamed5"/>
</dbReference>
<reference evidence="1" key="1">
    <citation type="submission" date="2024-10" db="EMBL/GenBank/DDBJ databases">
        <title>Strain of Rhizobium-related bacteria isolated fromm roots of Vavilovia formosa.</title>
        <authorList>
            <person name="Kimeklis A."/>
            <person name="Afonin A."/>
        </authorList>
    </citation>
    <scope>NUCLEOTIDE SEQUENCE</scope>
    <source>
        <strain evidence="1">Vaf-46</strain>
    </source>
</reference>
<proteinExistence type="predicted"/>
<geneLocation type="plasmid" evidence="1 2">
    <name>unnamed5</name>
</geneLocation>
<protein>
    <submittedName>
        <fullName evidence="1">Tyrosine-type recombinase/integrase</fullName>
    </submittedName>
</protein>
<keyword evidence="1" id="KW-0614">Plasmid</keyword>
<gene>
    <name evidence="1" type="ORF">A4U53_004970</name>
</gene>
<name>A0ACD5EGT8_9HYPH</name>
<dbReference type="EMBL" id="CP171851">
    <property type="protein sequence ID" value="XKM38343.1"/>
    <property type="molecule type" value="Genomic_DNA"/>
</dbReference>
<sequence>MRDSEYILDKHVRKAAKTCTSLRDQNVSPHQLRHSCAVMMLQATHDIRKVALWLGHTDIRTTEVYLRMDPTEKLEAVEAVVPPELRRGRSRHRML</sequence>